<dbReference type="InterPro" id="IPR011089">
    <property type="entry name" value="GmrSD_C"/>
</dbReference>
<name>A0A286A1X8_9PROT</name>
<dbReference type="Proteomes" id="UP000219335">
    <property type="component" value="Unassembled WGS sequence"/>
</dbReference>
<evidence type="ECO:0000259" key="1">
    <source>
        <dbReference type="Pfam" id="PF07510"/>
    </source>
</evidence>
<feature type="domain" description="GmrSD restriction endonucleases C-terminal" evidence="1">
    <location>
        <begin position="88"/>
        <end position="192"/>
    </location>
</feature>
<evidence type="ECO:0000313" key="2">
    <source>
        <dbReference type="EMBL" id="SOD15913.1"/>
    </source>
</evidence>
<evidence type="ECO:0000313" key="3">
    <source>
        <dbReference type="Proteomes" id="UP000219335"/>
    </source>
</evidence>
<dbReference type="PANTHER" id="PTHR24094:SF15">
    <property type="entry name" value="AMP-DEPENDENT SYNTHETASE_LIGASE DOMAIN-CONTAINING PROTEIN-RELATED"/>
    <property type="match status" value="1"/>
</dbReference>
<dbReference type="EMBL" id="OCMU01000001">
    <property type="protein sequence ID" value="SOD15913.1"/>
    <property type="molecule type" value="Genomic_DNA"/>
</dbReference>
<dbReference type="PANTHER" id="PTHR24094">
    <property type="entry name" value="SECRETED PROTEIN"/>
    <property type="match status" value="1"/>
</dbReference>
<gene>
    <name evidence="2" type="ORF">SAMN06297164_0140</name>
</gene>
<accession>A0A286A1X8</accession>
<dbReference type="PROSITE" id="PS51257">
    <property type="entry name" value="PROKAR_LIPOPROTEIN"/>
    <property type="match status" value="1"/>
</dbReference>
<proteinExistence type="predicted"/>
<organism evidence="2 3">
    <name type="scientific">Nitrosomonas ureae</name>
    <dbReference type="NCBI Taxonomy" id="44577"/>
    <lineage>
        <taxon>Bacteria</taxon>
        <taxon>Pseudomonadati</taxon>
        <taxon>Pseudomonadota</taxon>
        <taxon>Betaproteobacteria</taxon>
        <taxon>Nitrosomonadales</taxon>
        <taxon>Nitrosomonadaceae</taxon>
        <taxon>Nitrosomonas</taxon>
    </lineage>
</organism>
<dbReference type="RefSeq" id="WP_097103500.1">
    <property type="nucleotide sequence ID" value="NZ_OCMU01000001.1"/>
</dbReference>
<dbReference type="Pfam" id="PF07510">
    <property type="entry name" value="GmrSD_C"/>
    <property type="match status" value="1"/>
</dbReference>
<sequence length="205" mass="23943">MKITIINSPSIIIFITVIITLSSCAIEKREFPVTQQQTTTYHDQVTTSTPQYNRKDWPHWINADGDCQDTRQEVLIAASMVPLHFKDSKKCAVIYGEWYGAYTGKTFTNPSDLDIDHIVPLAHAHRHGAENWTKELREFFANDIENLIAVSNSKSDKASHEWLPPLKSYWCEYGKRWERVKEKYQLWYSEQERIILNQLAETCFE</sequence>
<reference evidence="2 3" key="1">
    <citation type="submission" date="2017-09" db="EMBL/GenBank/DDBJ databases">
        <authorList>
            <person name="Ehlers B."/>
            <person name="Leendertz F.H."/>
        </authorList>
    </citation>
    <scope>NUCLEOTIDE SEQUENCE [LARGE SCALE GENOMIC DNA]</scope>
    <source>
        <strain evidence="2 3">Nm42</strain>
    </source>
</reference>
<protein>
    <recommendedName>
        <fullName evidence="1">GmrSD restriction endonucleases C-terminal domain-containing protein</fullName>
    </recommendedName>
</protein>
<dbReference type="AlphaFoldDB" id="A0A286A1X8"/>